<evidence type="ECO:0000313" key="2">
    <source>
        <dbReference type="EnsemblMetazoa" id="GBRI033454-PA"/>
    </source>
</evidence>
<keyword evidence="3" id="KW-1185">Reference proteome</keyword>
<feature type="transmembrane region" description="Helical" evidence="1">
    <location>
        <begin position="99"/>
        <end position="115"/>
    </location>
</feature>
<sequence>MKECGPIVKYLHIYPMCSSSNAKCQRPHNITSTDKVFFSPQAPARNTTPNLRPFQIPGIKSFRIRKWYPICELKSGYKKDLVLTVVKVVNHFMQKSFKCFYLLFIVIILTVEYRLQSCYNALDLSSICSWYCSDIRKNKYCPIVVIL</sequence>
<dbReference type="EnsemblMetazoa" id="GBRI033454-RA">
    <property type="protein sequence ID" value="GBRI033454-PA"/>
    <property type="gene ID" value="GBRI033454"/>
</dbReference>
<dbReference type="Proteomes" id="UP000091820">
    <property type="component" value="Unassembled WGS sequence"/>
</dbReference>
<evidence type="ECO:0000256" key="1">
    <source>
        <dbReference type="SAM" id="Phobius"/>
    </source>
</evidence>
<keyword evidence="1" id="KW-0812">Transmembrane</keyword>
<reference evidence="2" key="2">
    <citation type="submission" date="2020-05" db="UniProtKB">
        <authorList>
            <consortium name="EnsemblMetazoa"/>
        </authorList>
    </citation>
    <scope>IDENTIFICATION</scope>
    <source>
        <strain evidence="2">IAEA</strain>
    </source>
</reference>
<reference evidence="3" key="1">
    <citation type="submission" date="2014-03" db="EMBL/GenBank/DDBJ databases">
        <authorList>
            <person name="Aksoy S."/>
            <person name="Warren W."/>
            <person name="Wilson R.K."/>
        </authorList>
    </citation>
    <scope>NUCLEOTIDE SEQUENCE [LARGE SCALE GENOMIC DNA]</scope>
    <source>
        <strain evidence="3">IAEA</strain>
    </source>
</reference>
<proteinExistence type="predicted"/>
<evidence type="ECO:0000313" key="3">
    <source>
        <dbReference type="Proteomes" id="UP000091820"/>
    </source>
</evidence>
<organism evidence="2 3">
    <name type="scientific">Glossina brevipalpis</name>
    <dbReference type="NCBI Taxonomy" id="37001"/>
    <lineage>
        <taxon>Eukaryota</taxon>
        <taxon>Metazoa</taxon>
        <taxon>Ecdysozoa</taxon>
        <taxon>Arthropoda</taxon>
        <taxon>Hexapoda</taxon>
        <taxon>Insecta</taxon>
        <taxon>Pterygota</taxon>
        <taxon>Neoptera</taxon>
        <taxon>Endopterygota</taxon>
        <taxon>Diptera</taxon>
        <taxon>Brachycera</taxon>
        <taxon>Muscomorpha</taxon>
        <taxon>Hippoboscoidea</taxon>
        <taxon>Glossinidae</taxon>
        <taxon>Glossina</taxon>
    </lineage>
</organism>
<dbReference type="VEuPathDB" id="VectorBase:GBRI033454"/>
<keyword evidence="1" id="KW-0472">Membrane</keyword>
<name>A0A1A9WUZ6_9MUSC</name>
<keyword evidence="1" id="KW-1133">Transmembrane helix</keyword>
<accession>A0A1A9WUZ6</accession>
<dbReference type="AlphaFoldDB" id="A0A1A9WUZ6"/>
<protein>
    <submittedName>
        <fullName evidence="2">Uncharacterized protein</fullName>
    </submittedName>
</protein>